<dbReference type="GO" id="GO:0008360">
    <property type="term" value="P:regulation of cell shape"/>
    <property type="evidence" value="ECO:0007669"/>
    <property type="project" value="UniProtKB-UniRule"/>
</dbReference>
<feature type="active site" description="Nucleophile" evidence="1">
    <location>
        <position position="180"/>
    </location>
</feature>
<feature type="compositionally biased region" description="Polar residues" evidence="2">
    <location>
        <begin position="1"/>
        <end position="12"/>
    </location>
</feature>
<feature type="domain" description="L,D-TPase catalytic" evidence="3">
    <location>
        <begin position="38"/>
        <end position="204"/>
    </location>
</feature>
<dbReference type="OrthoDB" id="186490at2"/>
<dbReference type="Pfam" id="PF03734">
    <property type="entry name" value="YkuD"/>
    <property type="match status" value="1"/>
</dbReference>
<evidence type="ECO:0000313" key="5">
    <source>
        <dbReference type="Proteomes" id="UP000298347"/>
    </source>
</evidence>
<feature type="active site" description="Proton donor/acceptor" evidence="1">
    <location>
        <position position="170"/>
    </location>
</feature>
<comment type="caution">
    <text evidence="4">The sequence shown here is derived from an EMBL/GenBank/DDBJ whole genome shotgun (WGS) entry which is preliminary data.</text>
</comment>
<dbReference type="GO" id="GO:0016740">
    <property type="term" value="F:transferase activity"/>
    <property type="evidence" value="ECO:0007669"/>
    <property type="project" value="InterPro"/>
</dbReference>
<dbReference type="PANTHER" id="PTHR38589">
    <property type="entry name" value="BLR0621 PROTEIN"/>
    <property type="match status" value="1"/>
</dbReference>
<dbReference type="InterPro" id="IPR005490">
    <property type="entry name" value="LD_TPept_cat_dom"/>
</dbReference>
<evidence type="ECO:0000259" key="3">
    <source>
        <dbReference type="PROSITE" id="PS52029"/>
    </source>
</evidence>
<dbReference type="GO" id="GO:0009252">
    <property type="term" value="P:peptidoglycan biosynthetic process"/>
    <property type="evidence" value="ECO:0007669"/>
    <property type="project" value="UniProtKB-KW"/>
</dbReference>
<protein>
    <recommendedName>
        <fullName evidence="3">L,D-TPase catalytic domain-containing protein</fullName>
    </recommendedName>
</protein>
<dbReference type="Proteomes" id="UP000298347">
    <property type="component" value="Unassembled WGS sequence"/>
</dbReference>
<keyword evidence="1" id="KW-0961">Cell wall biogenesis/degradation</keyword>
<dbReference type="GO" id="GO:0071555">
    <property type="term" value="P:cell wall organization"/>
    <property type="evidence" value="ECO:0007669"/>
    <property type="project" value="UniProtKB-UniRule"/>
</dbReference>
<evidence type="ECO:0000256" key="1">
    <source>
        <dbReference type="PROSITE-ProRule" id="PRU01373"/>
    </source>
</evidence>
<name>A0A4Z0GMH2_9BACL</name>
<feature type="region of interest" description="Disordered" evidence="2">
    <location>
        <begin position="1"/>
        <end position="28"/>
    </location>
</feature>
<dbReference type="PROSITE" id="PS52029">
    <property type="entry name" value="LD_TPASE"/>
    <property type="match status" value="1"/>
</dbReference>
<dbReference type="RefSeq" id="WP_135348947.1">
    <property type="nucleotide sequence ID" value="NZ_SRJD01000013.1"/>
</dbReference>
<keyword evidence="1" id="KW-0573">Peptidoglycan synthesis</keyword>
<keyword evidence="1" id="KW-0133">Cell shape</keyword>
<dbReference type="PANTHER" id="PTHR38589:SF1">
    <property type="entry name" value="BLR0621 PROTEIN"/>
    <property type="match status" value="1"/>
</dbReference>
<comment type="pathway">
    <text evidence="1">Cell wall biogenesis; peptidoglycan biosynthesis.</text>
</comment>
<evidence type="ECO:0000256" key="2">
    <source>
        <dbReference type="SAM" id="MobiDB-lite"/>
    </source>
</evidence>
<organism evidence="4 5">
    <name type="scientific">Sporolactobacillus shoreae</name>
    <dbReference type="NCBI Taxonomy" id="1465501"/>
    <lineage>
        <taxon>Bacteria</taxon>
        <taxon>Bacillati</taxon>
        <taxon>Bacillota</taxon>
        <taxon>Bacilli</taxon>
        <taxon>Bacillales</taxon>
        <taxon>Sporolactobacillaceae</taxon>
        <taxon>Sporolactobacillus</taxon>
    </lineage>
</organism>
<dbReference type="AlphaFoldDB" id="A0A4Z0GMH2"/>
<proteinExistence type="predicted"/>
<dbReference type="EMBL" id="SRJD01000013">
    <property type="protein sequence ID" value="TGA97481.1"/>
    <property type="molecule type" value="Genomic_DNA"/>
</dbReference>
<accession>A0A4Z0GMH2</accession>
<evidence type="ECO:0000313" key="4">
    <source>
        <dbReference type="EMBL" id="TGA97481.1"/>
    </source>
</evidence>
<reference evidence="4 5" key="1">
    <citation type="journal article" date="2015" name="Int. J. Syst. Evol. Microbiol.">
        <title>Sporolactobacillus shoreae sp. nov. and Sporolactobacillus spathodeae sp. nov., two spore-forming lactic acid bacteria isolated from tree barks in Thailand.</title>
        <authorList>
            <person name="Thamacharoensuk T."/>
            <person name="Kitahara M."/>
            <person name="Ohkuma M."/>
            <person name="Thongchul N."/>
            <person name="Tanasupawat S."/>
        </authorList>
    </citation>
    <scope>NUCLEOTIDE SEQUENCE [LARGE SCALE GENOMIC DNA]</scope>
    <source>
        <strain evidence="4 5">BK92</strain>
    </source>
</reference>
<gene>
    <name evidence="4" type="ORF">E4665_11565</name>
</gene>
<keyword evidence="5" id="KW-1185">Reference proteome</keyword>
<sequence length="213" mass="23470">MHQSKPTGSSDPSAEAEKNNHEPVVARTKTALRTRQIVAVIADGSSAQVALWQKENGIWRNKLETHGYVGANGVGLTKEGRKTTPVGAFLLGPAFGTENPGTELPFRQITLRSWWVEDSTNPDYNSWQEGDHFNPPSEHLADYPDAYRYAVVIQYNMSRMPYAGSGFFLHCATGGPTAGCVSIPTDQMERLMRLLRPGAYIINGTSEQEVGRF</sequence>